<dbReference type="PANTHER" id="PTHR42805">
    <property type="entry name" value="PTERIN-4-ALPHA-CARBINOLAMINE DEHYDRATASE-RELATED"/>
    <property type="match status" value="1"/>
</dbReference>
<dbReference type="SUPFAM" id="SSF55248">
    <property type="entry name" value="PCD-like"/>
    <property type="match status" value="1"/>
</dbReference>
<dbReference type="PANTHER" id="PTHR42805:SF1">
    <property type="entry name" value="PTERIN-4-ALPHA-CARBINOLAMINE DEHYDRATASE-RELATED"/>
    <property type="match status" value="1"/>
</dbReference>
<sequence>MTTKSSDKLSSQACEACHADAPKISDEELKTLIGLIPDWTAQVHNNVMMLEREYRFKNYKLSWAFANKVSELAESEGHHPAILLEWGKVKVTWWTHAIGGLHKNDFICAAKTDQLTA</sequence>
<dbReference type="InterPro" id="IPR001533">
    <property type="entry name" value="Pterin_deHydtase"/>
</dbReference>
<dbReference type="CDD" id="cd00913">
    <property type="entry name" value="PCD_DCoH_subfamily_a"/>
    <property type="match status" value="1"/>
</dbReference>
<reference evidence="5 6" key="1">
    <citation type="submission" date="2019-05" db="EMBL/GenBank/DDBJ databases">
        <title>Colwellia ponticola sp. nov., isolated from seawater.</title>
        <authorList>
            <person name="Yoon J.-H."/>
        </authorList>
    </citation>
    <scope>NUCLEOTIDE SEQUENCE [LARGE SCALE GENOMIC DNA]</scope>
    <source>
        <strain evidence="5 6">OISW-25</strain>
    </source>
</reference>
<dbReference type="OrthoDB" id="5294615at2"/>
<dbReference type="NCBIfam" id="NF002016">
    <property type="entry name" value="PRK00823.1-1"/>
    <property type="match status" value="1"/>
</dbReference>
<dbReference type="GO" id="GO:0006729">
    <property type="term" value="P:tetrahydrobiopterin biosynthetic process"/>
    <property type="evidence" value="ECO:0007669"/>
    <property type="project" value="InterPro"/>
</dbReference>
<comment type="similarity">
    <text evidence="2 4">Belongs to the pterin-4-alpha-carbinolamine dehydratase family.</text>
</comment>
<proteinExistence type="inferred from homology"/>
<accession>A0A8H2PMT8</accession>
<keyword evidence="3 4" id="KW-0456">Lyase</keyword>
<evidence type="ECO:0000256" key="2">
    <source>
        <dbReference type="ARBA" id="ARBA00006472"/>
    </source>
</evidence>
<dbReference type="EC" id="4.2.1.96" evidence="4"/>
<protein>
    <recommendedName>
        <fullName evidence="4">Putative pterin-4-alpha-carbinolamine dehydratase</fullName>
        <shortName evidence="4">PHS</shortName>
        <ecNumber evidence="4">4.2.1.96</ecNumber>
    </recommendedName>
    <alternativeName>
        <fullName evidence="4">4-alpha-hydroxy-tetrahydropterin dehydratase</fullName>
    </alternativeName>
    <alternativeName>
        <fullName evidence="4">Pterin carbinolamine dehydratase</fullName>
        <shortName evidence="4">PCD</shortName>
    </alternativeName>
</protein>
<dbReference type="GO" id="GO:0008124">
    <property type="term" value="F:4-alpha-hydroxytetrahydrobiopterin dehydratase activity"/>
    <property type="evidence" value="ECO:0007669"/>
    <property type="project" value="UniProtKB-UniRule"/>
</dbReference>
<organism evidence="5 6">
    <name type="scientific">Colwellia ponticola</name>
    <dbReference type="NCBI Taxonomy" id="2304625"/>
    <lineage>
        <taxon>Bacteria</taxon>
        <taxon>Pseudomonadati</taxon>
        <taxon>Pseudomonadota</taxon>
        <taxon>Gammaproteobacteria</taxon>
        <taxon>Alteromonadales</taxon>
        <taxon>Colwelliaceae</taxon>
        <taxon>Colwellia</taxon>
    </lineage>
</organism>
<comment type="caution">
    <text evidence="5">The sequence shown here is derived from an EMBL/GenBank/DDBJ whole genome shotgun (WGS) entry which is preliminary data.</text>
</comment>
<evidence type="ECO:0000256" key="3">
    <source>
        <dbReference type="ARBA" id="ARBA00023239"/>
    </source>
</evidence>
<evidence type="ECO:0000313" key="6">
    <source>
        <dbReference type="Proteomes" id="UP000307702"/>
    </source>
</evidence>
<dbReference type="InterPro" id="IPR036428">
    <property type="entry name" value="PCD_sf"/>
</dbReference>
<evidence type="ECO:0000313" key="5">
    <source>
        <dbReference type="EMBL" id="TMM46803.1"/>
    </source>
</evidence>
<keyword evidence="6" id="KW-1185">Reference proteome</keyword>
<dbReference type="InterPro" id="IPR050376">
    <property type="entry name" value="Pterin-4-alpha-carb_dehyd"/>
</dbReference>
<comment type="catalytic activity">
    <reaction evidence="1 4">
        <text>(4aS,6R)-4a-hydroxy-L-erythro-5,6,7,8-tetrahydrobiopterin = (6R)-L-erythro-6,7-dihydrobiopterin + H2O</text>
        <dbReference type="Rhea" id="RHEA:11920"/>
        <dbReference type="ChEBI" id="CHEBI:15377"/>
        <dbReference type="ChEBI" id="CHEBI:15642"/>
        <dbReference type="ChEBI" id="CHEBI:43120"/>
        <dbReference type="EC" id="4.2.1.96"/>
    </reaction>
</comment>
<evidence type="ECO:0000256" key="4">
    <source>
        <dbReference type="HAMAP-Rule" id="MF_00434"/>
    </source>
</evidence>
<dbReference type="AlphaFoldDB" id="A0A8H2PMT8"/>
<dbReference type="Pfam" id="PF01329">
    <property type="entry name" value="Pterin_4a"/>
    <property type="match status" value="1"/>
</dbReference>
<gene>
    <name evidence="5" type="ORF">FCS21_03215</name>
</gene>
<dbReference type="HAMAP" id="MF_00434">
    <property type="entry name" value="Pterin_4_alpha"/>
    <property type="match status" value="1"/>
</dbReference>
<evidence type="ECO:0000256" key="1">
    <source>
        <dbReference type="ARBA" id="ARBA00001554"/>
    </source>
</evidence>
<dbReference type="Gene3D" id="3.30.1360.20">
    <property type="entry name" value="Transcriptional coactivator/pterin dehydratase"/>
    <property type="match status" value="1"/>
</dbReference>
<name>A0A8H2PMT8_9GAMM</name>
<dbReference type="Proteomes" id="UP000307702">
    <property type="component" value="Unassembled WGS sequence"/>
</dbReference>
<dbReference type="EMBL" id="SZVP01000002">
    <property type="protein sequence ID" value="TMM46803.1"/>
    <property type="molecule type" value="Genomic_DNA"/>
</dbReference>
<dbReference type="RefSeq" id="WP_138620566.1">
    <property type="nucleotide sequence ID" value="NZ_SZVP01000002.1"/>
</dbReference>